<dbReference type="EMBL" id="BMXP01000003">
    <property type="protein sequence ID" value="GGW82663.1"/>
    <property type="molecule type" value="Genomic_DNA"/>
</dbReference>
<organism evidence="1 2">
    <name type="scientific">Alteromonas halophila</name>
    <dbReference type="NCBI Taxonomy" id="516698"/>
    <lineage>
        <taxon>Bacteria</taxon>
        <taxon>Pseudomonadati</taxon>
        <taxon>Pseudomonadota</taxon>
        <taxon>Gammaproteobacteria</taxon>
        <taxon>Alteromonadales</taxon>
        <taxon>Alteromonadaceae</taxon>
        <taxon>Alteromonas/Salinimonas group</taxon>
        <taxon>Alteromonas</taxon>
    </lineage>
</organism>
<proteinExistence type="predicted"/>
<evidence type="ECO:0000313" key="2">
    <source>
        <dbReference type="Proteomes" id="UP000631300"/>
    </source>
</evidence>
<reference evidence="1" key="1">
    <citation type="journal article" date="2014" name="Int. J. Syst. Evol. Microbiol.">
        <title>Complete genome sequence of Corynebacterium casei LMG S-19264T (=DSM 44701T), isolated from a smear-ripened cheese.</title>
        <authorList>
            <consortium name="US DOE Joint Genome Institute (JGI-PGF)"/>
            <person name="Walter F."/>
            <person name="Albersmeier A."/>
            <person name="Kalinowski J."/>
            <person name="Ruckert C."/>
        </authorList>
    </citation>
    <scope>NUCLEOTIDE SEQUENCE</scope>
    <source>
        <strain evidence="1">KCTC 22164</strain>
    </source>
</reference>
<name>A0A918JIL1_9ALTE</name>
<keyword evidence="2" id="KW-1185">Reference proteome</keyword>
<accession>A0A918JIL1</accession>
<sequence>MALVNNNALFSSKRLSVNLVTYHEGHRVLEHNDPMGSGRYFKFNVVLKKPQKGGVFYAERVIFRLFDRIYLFRPDKYLHRVSRIEKGKRTLLSIALWL</sequence>
<dbReference type="Proteomes" id="UP000631300">
    <property type="component" value="Unassembled WGS sequence"/>
</dbReference>
<evidence type="ECO:0000313" key="1">
    <source>
        <dbReference type="EMBL" id="GGW82663.1"/>
    </source>
</evidence>
<comment type="caution">
    <text evidence="1">The sequence shown here is derived from an EMBL/GenBank/DDBJ whole genome shotgun (WGS) entry which is preliminary data.</text>
</comment>
<protein>
    <recommendedName>
        <fullName evidence="3">2OG-Fe(II) oxygenase</fullName>
    </recommendedName>
</protein>
<reference evidence="1" key="2">
    <citation type="submission" date="2020-09" db="EMBL/GenBank/DDBJ databases">
        <authorList>
            <person name="Sun Q."/>
            <person name="Kim S."/>
        </authorList>
    </citation>
    <scope>NUCLEOTIDE SEQUENCE</scope>
    <source>
        <strain evidence="1">KCTC 22164</strain>
    </source>
</reference>
<dbReference type="Gene3D" id="2.60.120.620">
    <property type="entry name" value="q2cbj1_9rhob like domain"/>
    <property type="match status" value="1"/>
</dbReference>
<gene>
    <name evidence="1" type="ORF">GCM10007391_14710</name>
</gene>
<evidence type="ECO:0008006" key="3">
    <source>
        <dbReference type="Google" id="ProtNLM"/>
    </source>
</evidence>
<dbReference type="RefSeq" id="WP_189404922.1">
    <property type="nucleotide sequence ID" value="NZ_BMXP01000003.1"/>
</dbReference>
<dbReference type="AlphaFoldDB" id="A0A918JIL1"/>